<keyword evidence="4" id="KW-1185">Reference proteome</keyword>
<evidence type="ECO:0000313" key="4">
    <source>
        <dbReference type="Proteomes" id="UP000639973"/>
    </source>
</evidence>
<gene>
    <name evidence="3" type="ORF">GCM10010840_12510</name>
</gene>
<dbReference type="EMBL" id="BMOL01000004">
    <property type="protein sequence ID" value="GGL75881.1"/>
    <property type="molecule type" value="Genomic_DNA"/>
</dbReference>
<dbReference type="PANTHER" id="PTHR43625:SF40">
    <property type="entry name" value="ALDO-KETO REDUCTASE YAKC [NADP(+)]"/>
    <property type="match status" value="1"/>
</dbReference>
<organism evidence="3 4">
    <name type="scientific">Deinococcus aerolatus</name>
    <dbReference type="NCBI Taxonomy" id="522487"/>
    <lineage>
        <taxon>Bacteria</taxon>
        <taxon>Thermotogati</taxon>
        <taxon>Deinococcota</taxon>
        <taxon>Deinococci</taxon>
        <taxon>Deinococcales</taxon>
        <taxon>Deinococcaceae</taxon>
        <taxon>Deinococcus</taxon>
    </lineage>
</organism>
<dbReference type="RefSeq" id="WP_188970079.1">
    <property type="nucleotide sequence ID" value="NZ_BMOL01000004.1"/>
</dbReference>
<dbReference type="InterPro" id="IPR050791">
    <property type="entry name" value="Aldo-Keto_reductase"/>
</dbReference>
<accession>A0ABQ2G5R3</accession>
<reference evidence="4" key="1">
    <citation type="journal article" date="2019" name="Int. J. Syst. Evol. Microbiol.">
        <title>The Global Catalogue of Microorganisms (GCM) 10K type strain sequencing project: providing services to taxonomists for standard genome sequencing and annotation.</title>
        <authorList>
            <consortium name="The Broad Institute Genomics Platform"/>
            <consortium name="The Broad Institute Genome Sequencing Center for Infectious Disease"/>
            <person name="Wu L."/>
            <person name="Ma J."/>
        </authorList>
    </citation>
    <scope>NUCLEOTIDE SEQUENCE [LARGE SCALE GENOMIC DNA]</scope>
    <source>
        <strain evidence="4">JCM 15442</strain>
    </source>
</reference>
<dbReference type="InterPro" id="IPR023210">
    <property type="entry name" value="NADP_OxRdtase_dom"/>
</dbReference>
<name>A0ABQ2G5R3_9DEIO</name>
<dbReference type="Gene3D" id="3.20.20.100">
    <property type="entry name" value="NADP-dependent oxidoreductase domain"/>
    <property type="match status" value="1"/>
</dbReference>
<evidence type="ECO:0000259" key="2">
    <source>
        <dbReference type="Pfam" id="PF00248"/>
    </source>
</evidence>
<evidence type="ECO:0000313" key="3">
    <source>
        <dbReference type="EMBL" id="GGL75881.1"/>
    </source>
</evidence>
<evidence type="ECO:0000256" key="1">
    <source>
        <dbReference type="ARBA" id="ARBA00023002"/>
    </source>
</evidence>
<comment type="caution">
    <text evidence="3">The sequence shown here is derived from an EMBL/GenBank/DDBJ whole genome shotgun (WGS) entry which is preliminary data.</text>
</comment>
<dbReference type="CDD" id="cd19076">
    <property type="entry name" value="AKR_AKR13A_13D"/>
    <property type="match status" value="1"/>
</dbReference>
<dbReference type="Pfam" id="PF00248">
    <property type="entry name" value="Aldo_ket_red"/>
    <property type="match status" value="1"/>
</dbReference>
<dbReference type="PANTHER" id="PTHR43625">
    <property type="entry name" value="AFLATOXIN B1 ALDEHYDE REDUCTASE"/>
    <property type="match status" value="1"/>
</dbReference>
<dbReference type="Proteomes" id="UP000639973">
    <property type="component" value="Unassembled WGS sequence"/>
</dbReference>
<protein>
    <submittedName>
        <fullName evidence="3">Aldo/keto reductase</fullName>
    </submittedName>
</protein>
<keyword evidence="1" id="KW-0560">Oxidoreductase</keyword>
<dbReference type="InterPro" id="IPR036812">
    <property type="entry name" value="NAD(P)_OxRdtase_dom_sf"/>
</dbReference>
<proteinExistence type="predicted"/>
<sequence length="348" mass="38379">MTPSTDLPARTLRDLTVSALGLGCMGMSEFYGDAEEAESVRTLDRALDLGVTFFDTADIYGPHTNEELLGRWLRGKRDRVVLATKFGIVREPGYPMQRSLSGRPEYVRKSIEASLKRLKTDHIDLYYLHRLDPQTPIEDTVGAMGELVERGMVRYLGLSEVDAATLRRADATHPITALQSEYSLWTRDPEHVQHPTDDQGSGDEQPGESVLAACRDLGVGLVPYSPLGRGFLTGQLKSPDDFGPDDFRRTSPRFQGENFQKNLDLVAEVQQMARDKGCTGAQLALAWVLAQGKHIVPIPGTKRVKYLEENLGALDVTLNPDDLARIDATFPPGVATGARYGQIQAAQR</sequence>
<dbReference type="SUPFAM" id="SSF51430">
    <property type="entry name" value="NAD(P)-linked oxidoreductase"/>
    <property type="match status" value="1"/>
</dbReference>
<feature type="domain" description="NADP-dependent oxidoreductase" evidence="2">
    <location>
        <begin position="20"/>
        <end position="328"/>
    </location>
</feature>